<feature type="transmembrane region" description="Helical" evidence="6">
    <location>
        <begin position="186"/>
        <end position="207"/>
    </location>
</feature>
<keyword evidence="5 6" id="KW-0472">Membrane</keyword>
<dbReference type="PANTHER" id="PTHR21716:SF62">
    <property type="entry name" value="TRANSPORT PROTEIN YDBI-RELATED"/>
    <property type="match status" value="1"/>
</dbReference>
<comment type="subcellular location">
    <subcellularLocation>
        <location evidence="1">Membrane</location>
        <topology evidence="1">Multi-pass membrane protein</topology>
    </subcellularLocation>
</comment>
<dbReference type="Proteomes" id="UP000318017">
    <property type="component" value="Chromosome"/>
</dbReference>
<evidence type="ECO:0000313" key="7">
    <source>
        <dbReference type="EMBL" id="QDV27450.1"/>
    </source>
</evidence>
<evidence type="ECO:0000256" key="3">
    <source>
        <dbReference type="ARBA" id="ARBA00022692"/>
    </source>
</evidence>
<dbReference type="InterPro" id="IPR002549">
    <property type="entry name" value="AI-2E-like"/>
</dbReference>
<dbReference type="KEGG" id="ahel:Q31a_58390"/>
<keyword evidence="4 6" id="KW-1133">Transmembrane helix</keyword>
<comment type="similarity">
    <text evidence="2">Belongs to the autoinducer-2 exporter (AI-2E) (TC 2.A.86) family.</text>
</comment>
<accession>A0A518GFU8</accession>
<evidence type="ECO:0000256" key="4">
    <source>
        <dbReference type="ARBA" id="ARBA00022989"/>
    </source>
</evidence>
<feature type="transmembrane region" description="Helical" evidence="6">
    <location>
        <begin position="46"/>
        <end position="65"/>
    </location>
</feature>
<feature type="transmembrane region" description="Helical" evidence="6">
    <location>
        <begin position="123"/>
        <end position="146"/>
    </location>
</feature>
<gene>
    <name evidence="7" type="ORF">Q31a_58390</name>
</gene>
<dbReference type="AlphaFoldDB" id="A0A518GFU8"/>
<feature type="transmembrane region" description="Helical" evidence="6">
    <location>
        <begin position="284"/>
        <end position="309"/>
    </location>
</feature>
<evidence type="ECO:0000256" key="2">
    <source>
        <dbReference type="ARBA" id="ARBA00009773"/>
    </source>
</evidence>
<organism evidence="7 8">
    <name type="scientific">Aureliella helgolandensis</name>
    <dbReference type="NCBI Taxonomy" id="2527968"/>
    <lineage>
        <taxon>Bacteria</taxon>
        <taxon>Pseudomonadati</taxon>
        <taxon>Planctomycetota</taxon>
        <taxon>Planctomycetia</taxon>
        <taxon>Pirellulales</taxon>
        <taxon>Pirellulaceae</taxon>
        <taxon>Aureliella</taxon>
    </lineage>
</organism>
<dbReference type="GO" id="GO:0016020">
    <property type="term" value="C:membrane"/>
    <property type="evidence" value="ECO:0007669"/>
    <property type="project" value="UniProtKB-SubCell"/>
</dbReference>
<evidence type="ECO:0000313" key="8">
    <source>
        <dbReference type="Proteomes" id="UP000318017"/>
    </source>
</evidence>
<sequence length="322" mass="35122">MVGLVVVSRSLLPLIFGAILFAVVLNRLARKLDSWIPASLSRGVRISAVIGFLTLLTVICALTFAHSASEQIVQLTDRVDASISEVVQAAKEQPIIQRFSGDNPKLKSWLPSSAQSLGVAKNFFATAFGVLADCLILLILACYFCFSPQKYRGGALRLVPIQWRERLDALLDESSETLWRWMVGRLLAMLIVGVLFGAGLALLGIPLPIELGIFAGLVTFVPNIGGIAAVIPALLLASQQDTTTVFSVLVLYLVIQFVESYLVTPLVQEHQVSLPPALVILAQIVAGMVFGFWGIMFATPLVAIAHLWIKQLYVEEWLETRP</sequence>
<evidence type="ECO:0000256" key="6">
    <source>
        <dbReference type="SAM" id="Phobius"/>
    </source>
</evidence>
<reference evidence="7 8" key="1">
    <citation type="submission" date="2019-02" db="EMBL/GenBank/DDBJ databases">
        <title>Deep-cultivation of Planctomycetes and their phenomic and genomic characterization uncovers novel biology.</title>
        <authorList>
            <person name="Wiegand S."/>
            <person name="Jogler M."/>
            <person name="Boedeker C."/>
            <person name="Pinto D."/>
            <person name="Vollmers J."/>
            <person name="Rivas-Marin E."/>
            <person name="Kohn T."/>
            <person name="Peeters S.H."/>
            <person name="Heuer A."/>
            <person name="Rast P."/>
            <person name="Oberbeckmann S."/>
            <person name="Bunk B."/>
            <person name="Jeske O."/>
            <person name="Meyerdierks A."/>
            <person name="Storesund J.E."/>
            <person name="Kallscheuer N."/>
            <person name="Luecker S."/>
            <person name="Lage O.M."/>
            <person name="Pohl T."/>
            <person name="Merkel B.J."/>
            <person name="Hornburger P."/>
            <person name="Mueller R.-W."/>
            <person name="Bruemmer F."/>
            <person name="Labrenz M."/>
            <person name="Spormann A.M."/>
            <person name="Op den Camp H."/>
            <person name="Overmann J."/>
            <person name="Amann R."/>
            <person name="Jetten M.S.M."/>
            <person name="Mascher T."/>
            <person name="Medema M.H."/>
            <person name="Devos D.P."/>
            <person name="Kaster A.-K."/>
            <person name="Ovreas L."/>
            <person name="Rohde M."/>
            <person name="Galperin M.Y."/>
            <person name="Jogler C."/>
        </authorList>
    </citation>
    <scope>NUCLEOTIDE SEQUENCE [LARGE SCALE GENOMIC DNA]</scope>
    <source>
        <strain evidence="7 8">Q31a</strain>
    </source>
</reference>
<dbReference type="PANTHER" id="PTHR21716">
    <property type="entry name" value="TRANSMEMBRANE PROTEIN"/>
    <property type="match status" value="1"/>
</dbReference>
<protein>
    <submittedName>
        <fullName evidence="7">Pheromone autoinducer 2 transporter</fullName>
    </submittedName>
</protein>
<keyword evidence="3 6" id="KW-0812">Transmembrane</keyword>
<dbReference type="GO" id="GO:0055085">
    <property type="term" value="P:transmembrane transport"/>
    <property type="evidence" value="ECO:0007669"/>
    <property type="project" value="TreeGrafter"/>
</dbReference>
<feature type="transmembrane region" description="Helical" evidence="6">
    <location>
        <begin position="213"/>
        <end position="237"/>
    </location>
</feature>
<feature type="transmembrane region" description="Helical" evidence="6">
    <location>
        <begin position="244"/>
        <end position="264"/>
    </location>
</feature>
<evidence type="ECO:0000256" key="5">
    <source>
        <dbReference type="ARBA" id="ARBA00023136"/>
    </source>
</evidence>
<feature type="transmembrane region" description="Helical" evidence="6">
    <location>
        <begin position="6"/>
        <end position="25"/>
    </location>
</feature>
<proteinExistence type="inferred from homology"/>
<dbReference type="EMBL" id="CP036298">
    <property type="protein sequence ID" value="QDV27450.1"/>
    <property type="molecule type" value="Genomic_DNA"/>
</dbReference>
<dbReference type="Pfam" id="PF01594">
    <property type="entry name" value="AI-2E_transport"/>
    <property type="match status" value="1"/>
</dbReference>
<keyword evidence="8" id="KW-1185">Reference proteome</keyword>
<evidence type="ECO:0000256" key="1">
    <source>
        <dbReference type="ARBA" id="ARBA00004141"/>
    </source>
</evidence>
<name>A0A518GFU8_9BACT</name>